<accession>A0A2N0QI74</accession>
<evidence type="ECO:0000313" key="2">
    <source>
        <dbReference type="Proteomes" id="UP000232688"/>
    </source>
</evidence>
<dbReference type="VEuPathDB" id="FungiDB:RhiirA1_485452"/>
<sequence>MLGTVSPMIGSINIHVMKNTCIKTNQQLSYLILHHSAITLAMKKNFKKMTGTLRSHYTQQLLIHYLQPFEYYIFELPGVVQIARTTNHDSAIKS</sequence>
<name>A0A2N0QI74_9GLOM</name>
<reference evidence="1 2" key="1">
    <citation type="submission" date="2017-10" db="EMBL/GenBank/DDBJ databases">
        <title>Extensive intraspecific genome diversity in a model arbuscular mycorrhizal fungus.</title>
        <authorList>
            <person name="Chen E.C.H."/>
            <person name="Morin E."/>
            <person name="Baudet D."/>
            <person name="Noel J."/>
            <person name="Ndikumana S."/>
            <person name="Charron P."/>
            <person name="St-Onge C."/>
            <person name="Giorgi J."/>
            <person name="Grigoriev I.V."/>
            <person name="Roux C."/>
            <person name="Martin F.M."/>
            <person name="Corradi N."/>
        </authorList>
    </citation>
    <scope>NUCLEOTIDE SEQUENCE [LARGE SCALE GENOMIC DNA]</scope>
    <source>
        <strain evidence="1 2">A1</strain>
    </source>
</reference>
<organism evidence="1 2">
    <name type="scientific">Rhizophagus irregularis</name>
    <dbReference type="NCBI Taxonomy" id="588596"/>
    <lineage>
        <taxon>Eukaryota</taxon>
        <taxon>Fungi</taxon>
        <taxon>Fungi incertae sedis</taxon>
        <taxon>Mucoromycota</taxon>
        <taxon>Glomeromycotina</taxon>
        <taxon>Glomeromycetes</taxon>
        <taxon>Glomerales</taxon>
        <taxon>Glomeraceae</taxon>
        <taxon>Rhizophagus</taxon>
    </lineage>
</organism>
<reference evidence="1 2" key="2">
    <citation type="submission" date="2017-10" db="EMBL/GenBank/DDBJ databases">
        <title>Genome analyses suggest a sexual origin of heterokaryosis in a supposedly ancient asexual fungus.</title>
        <authorList>
            <person name="Corradi N."/>
            <person name="Sedzielewska K."/>
            <person name="Noel J."/>
            <person name="Charron P."/>
            <person name="Farinelli L."/>
            <person name="Marton T."/>
            <person name="Kruger M."/>
            <person name="Pelin A."/>
            <person name="Brachmann A."/>
            <person name="Corradi N."/>
        </authorList>
    </citation>
    <scope>NUCLEOTIDE SEQUENCE [LARGE SCALE GENOMIC DNA]</scope>
    <source>
        <strain evidence="1 2">A1</strain>
    </source>
</reference>
<protein>
    <submittedName>
        <fullName evidence="1">Uncharacterized protein</fullName>
    </submittedName>
</protein>
<dbReference type="EMBL" id="LLXH01009146">
    <property type="protein sequence ID" value="PKC50753.1"/>
    <property type="molecule type" value="Genomic_DNA"/>
</dbReference>
<comment type="caution">
    <text evidence="1">The sequence shown here is derived from an EMBL/GenBank/DDBJ whole genome shotgun (WGS) entry which is preliminary data.</text>
</comment>
<proteinExistence type="predicted"/>
<evidence type="ECO:0000313" key="1">
    <source>
        <dbReference type="EMBL" id="PKC50753.1"/>
    </source>
</evidence>
<gene>
    <name evidence="1" type="ORF">RhiirA1_485452</name>
</gene>
<dbReference type="Proteomes" id="UP000232688">
    <property type="component" value="Unassembled WGS sequence"/>
</dbReference>
<dbReference type="AlphaFoldDB" id="A0A2N0QI74"/>